<dbReference type="OrthoDB" id="10009520at2759"/>
<evidence type="ECO:0000256" key="4">
    <source>
        <dbReference type="ARBA" id="ARBA00022737"/>
    </source>
</evidence>
<name>A0A8H4WVP7_9HYPO</name>
<dbReference type="InterPro" id="IPR051628">
    <property type="entry name" value="LUBAC_E3_Ligases"/>
</dbReference>
<dbReference type="PANTHER" id="PTHR22770:SF47">
    <property type="entry name" value="E3 UBIQUITIN-PROTEIN LIGASE RNF216"/>
    <property type="match status" value="1"/>
</dbReference>
<keyword evidence="11" id="KW-1185">Reference proteome</keyword>
<dbReference type="Gene3D" id="1.20.120.1750">
    <property type="match status" value="1"/>
</dbReference>
<evidence type="ECO:0000256" key="5">
    <source>
        <dbReference type="ARBA" id="ARBA00022771"/>
    </source>
</evidence>
<dbReference type="CDD" id="cd16630">
    <property type="entry name" value="RING-HC_RBR_RNF216"/>
    <property type="match status" value="1"/>
</dbReference>
<evidence type="ECO:0000313" key="10">
    <source>
        <dbReference type="EMBL" id="KAF4952127.1"/>
    </source>
</evidence>
<dbReference type="CDD" id="cd20353">
    <property type="entry name" value="Rcat_RBR_RNF216"/>
    <property type="match status" value="1"/>
</dbReference>
<dbReference type="GO" id="GO:0008270">
    <property type="term" value="F:zinc ion binding"/>
    <property type="evidence" value="ECO:0007669"/>
    <property type="project" value="UniProtKB-KW"/>
</dbReference>
<keyword evidence="3" id="KW-0479">Metal-binding</keyword>
<proteinExistence type="predicted"/>
<keyword evidence="5" id="KW-0863">Zinc-finger</keyword>
<dbReference type="AlphaFoldDB" id="A0A8H4WVP7"/>
<evidence type="ECO:0000313" key="11">
    <source>
        <dbReference type="Proteomes" id="UP000604273"/>
    </source>
</evidence>
<feature type="region of interest" description="Disordered" evidence="8">
    <location>
        <begin position="99"/>
        <end position="121"/>
    </location>
</feature>
<dbReference type="Pfam" id="PF26200">
    <property type="entry name" value="Rcat_RNF216"/>
    <property type="match status" value="1"/>
</dbReference>
<dbReference type="EMBL" id="JABFAI010000161">
    <property type="protein sequence ID" value="KAF4952127.1"/>
    <property type="molecule type" value="Genomic_DNA"/>
</dbReference>
<feature type="compositionally biased region" description="Basic residues" evidence="8">
    <location>
        <begin position="99"/>
        <end position="112"/>
    </location>
</feature>
<evidence type="ECO:0000256" key="8">
    <source>
        <dbReference type="SAM" id="MobiDB-lite"/>
    </source>
</evidence>
<evidence type="ECO:0000256" key="6">
    <source>
        <dbReference type="ARBA" id="ARBA00022786"/>
    </source>
</evidence>
<gene>
    <name evidence="10" type="ORF">FGADI_6923</name>
</gene>
<evidence type="ECO:0000256" key="1">
    <source>
        <dbReference type="ARBA" id="ARBA00004906"/>
    </source>
</evidence>
<dbReference type="InterPro" id="IPR047545">
    <property type="entry name" value="BRcat_RBR_RNF216"/>
</dbReference>
<dbReference type="Proteomes" id="UP000604273">
    <property type="component" value="Unassembled WGS sequence"/>
</dbReference>
<reference evidence="10" key="1">
    <citation type="journal article" date="2020" name="BMC Genomics">
        <title>Correction to: Identification and distribution of gene clusters required for synthesis of sphingolipid metabolism inhibitors in diverse species of the filamentous fungus Fusarium.</title>
        <authorList>
            <person name="Kim H.S."/>
            <person name="Lohmar J.M."/>
            <person name="Busman M."/>
            <person name="Brown D.W."/>
            <person name="Naumann T.A."/>
            <person name="Divon H.H."/>
            <person name="Lysoe E."/>
            <person name="Uhlig S."/>
            <person name="Proctor R.H."/>
        </authorList>
    </citation>
    <scope>NUCLEOTIDE SEQUENCE</scope>
    <source>
        <strain evidence="10">NRRL 45417</strain>
    </source>
</reference>
<evidence type="ECO:0000256" key="7">
    <source>
        <dbReference type="ARBA" id="ARBA00022833"/>
    </source>
</evidence>
<protein>
    <recommendedName>
        <fullName evidence="9">RING-type domain-containing protein</fullName>
    </recommendedName>
</protein>
<accession>A0A8H4WVP7</accession>
<evidence type="ECO:0000256" key="3">
    <source>
        <dbReference type="ARBA" id="ARBA00022723"/>
    </source>
</evidence>
<dbReference type="CDD" id="cd20339">
    <property type="entry name" value="BRcat_RBR_RNF216"/>
    <property type="match status" value="1"/>
</dbReference>
<dbReference type="PROSITE" id="PS51873">
    <property type="entry name" value="TRIAD"/>
    <property type="match status" value="1"/>
</dbReference>
<dbReference type="GO" id="GO:0016740">
    <property type="term" value="F:transferase activity"/>
    <property type="evidence" value="ECO:0007669"/>
    <property type="project" value="UniProtKB-KW"/>
</dbReference>
<feature type="domain" description="RING-type" evidence="9">
    <location>
        <begin position="277"/>
        <end position="499"/>
    </location>
</feature>
<reference evidence="10" key="2">
    <citation type="submission" date="2020-05" db="EMBL/GenBank/DDBJ databases">
        <authorList>
            <person name="Kim H.-S."/>
            <person name="Proctor R.H."/>
            <person name="Brown D.W."/>
        </authorList>
    </citation>
    <scope>NUCLEOTIDE SEQUENCE</scope>
    <source>
        <strain evidence="10">NRRL 45417</strain>
    </source>
</reference>
<sequence length="758" mass="85699">MNPLSLISFLTVIIKPRPQLSIVNREPENFTITRMEDPESETEGPSPPLQDTCIQEVTALFPDICLDYVQKIAGPLSFVPDQVINHLLDLQESGQVYQKAKRPKQAIGKRKRTTEGQDDEDEIEKLENRISEAKRKYCNPEGQVIAPKSAQMATIKQMIAGDFPLVPVKVIQKTLSDNGNRLFPAFISIDTALNQASDHHPLPWKLKKTPSVPVQRYRKERIDASIQSCANDWEKELMKELEAARLLQWDGVEKRRTEALAEEAERMNLESAGARGEVTECGCCFVDTPWNRLVYCQGDDPHPFCINCARRHAETQIGLSKYELECMSMVGCTAGFSYSERQKFLNKKLTAAIDRIEQEANLRMANLPGLANCPFCHYAEECPPVDVDREFRCRNDDCKITSCRLCNYETHIPKTCQEAAIERGVDMRREVEEAMSRALIRKCNKCDTPFIKEEGCNKMTCTRKGCGNVQCYVCSKSCDYDHFNDERRGGKQGNCPLFESAEERHENEVNAAEKAAKQKVLEENPELASAPELLNFNMSERVKTDDMRRKNKFGHRFRDPVNFMPVPPVLPLEGQRPFLDAPPLPPQAQHGPANNPYQFRQEDLDALLRQQEAHARAHARAHDHAQPYAQQLQEAHAIHNARRRPGEPQIPFDLGRLQNQVHEQGHIGIRRRFKNAVARLGNRVPAPLGPPPVPQVPHLPGIPIQAQRQFQAAAFPVAPGDPGPAMPGPNFQGLPNLDPFYMMGQPDPMGNWRGPDER</sequence>
<keyword evidence="7" id="KW-0862">Zinc</keyword>
<keyword evidence="4" id="KW-0677">Repeat</keyword>
<evidence type="ECO:0000259" key="9">
    <source>
        <dbReference type="PROSITE" id="PS51873"/>
    </source>
</evidence>
<organism evidence="10 11">
    <name type="scientific">Fusarium gaditjirri</name>
    <dbReference type="NCBI Taxonomy" id="282569"/>
    <lineage>
        <taxon>Eukaryota</taxon>
        <taxon>Fungi</taxon>
        <taxon>Dikarya</taxon>
        <taxon>Ascomycota</taxon>
        <taxon>Pezizomycotina</taxon>
        <taxon>Sordariomycetes</taxon>
        <taxon>Hypocreomycetidae</taxon>
        <taxon>Hypocreales</taxon>
        <taxon>Nectriaceae</taxon>
        <taxon>Fusarium</taxon>
        <taxon>Fusarium nisikadoi species complex</taxon>
    </lineage>
</organism>
<evidence type="ECO:0000256" key="2">
    <source>
        <dbReference type="ARBA" id="ARBA00022679"/>
    </source>
</evidence>
<dbReference type="InterPro" id="IPR047546">
    <property type="entry name" value="Rcat_RBR_RNF216"/>
</dbReference>
<dbReference type="InterPro" id="IPR047544">
    <property type="entry name" value="RING-HC_RBR_RNF216"/>
</dbReference>
<dbReference type="SUPFAM" id="SSF57850">
    <property type="entry name" value="RING/U-box"/>
    <property type="match status" value="1"/>
</dbReference>
<comment type="pathway">
    <text evidence="1">Protein modification; protein ubiquitination.</text>
</comment>
<keyword evidence="6" id="KW-0833">Ubl conjugation pathway</keyword>
<comment type="caution">
    <text evidence="10">The sequence shown here is derived from an EMBL/GenBank/DDBJ whole genome shotgun (WGS) entry which is preliminary data.</text>
</comment>
<keyword evidence="2" id="KW-0808">Transferase</keyword>
<dbReference type="InterPro" id="IPR044066">
    <property type="entry name" value="TRIAD_supradom"/>
</dbReference>
<dbReference type="PANTHER" id="PTHR22770">
    <property type="entry name" value="UBIQUITIN CONJUGATING ENZYME 7 INTERACTING PROTEIN-RELATED"/>
    <property type="match status" value="1"/>
</dbReference>